<dbReference type="InterPro" id="IPR021301">
    <property type="entry name" value="DUF2779"/>
</dbReference>
<evidence type="ECO:0000313" key="3">
    <source>
        <dbReference type="Proteomes" id="UP001152872"/>
    </source>
</evidence>
<gene>
    <name evidence="2" type="ORF">FEV09_20070</name>
</gene>
<dbReference type="EMBL" id="VBTY01000236">
    <property type="protein sequence ID" value="MDG3496841.1"/>
    <property type="molecule type" value="Genomic_DNA"/>
</dbReference>
<dbReference type="Proteomes" id="UP001152872">
    <property type="component" value="Unassembled WGS sequence"/>
</dbReference>
<feature type="domain" description="DUF2779" evidence="1">
    <location>
        <begin position="387"/>
        <end position="524"/>
    </location>
</feature>
<dbReference type="AlphaFoldDB" id="A0A9X4MFJ9"/>
<accession>A0A9X4MFJ9</accession>
<name>A0A9X4MFJ9_9CYAN</name>
<comment type="caution">
    <text evidence="2">The sequence shown here is derived from an EMBL/GenBank/DDBJ whole genome shotgun (WGS) entry which is preliminary data.</text>
</comment>
<protein>
    <submittedName>
        <fullName evidence="2">DUF2779 domain-containing protein</fullName>
    </submittedName>
</protein>
<evidence type="ECO:0000259" key="1">
    <source>
        <dbReference type="Pfam" id="PF11074"/>
    </source>
</evidence>
<organism evidence="2 3">
    <name type="scientific">Pseudanabaena catenata USMAC16</name>
    <dbReference type="NCBI Taxonomy" id="1855837"/>
    <lineage>
        <taxon>Bacteria</taxon>
        <taxon>Bacillati</taxon>
        <taxon>Cyanobacteriota</taxon>
        <taxon>Cyanophyceae</taxon>
        <taxon>Pseudanabaenales</taxon>
        <taxon>Pseudanabaenaceae</taxon>
        <taxon>Pseudanabaena</taxon>
    </lineage>
</organism>
<keyword evidence="3" id="KW-1185">Reference proteome</keyword>
<dbReference type="RefSeq" id="WP_009629034.1">
    <property type="nucleotide sequence ID" value="NZ_VBTY01000236.1"/>
</dbReference>
<proteinExistence type="predicted"/>
<sequence length="647" mass="74593">MPHPIYLTKSDLKTVRSCSTKLYYKKLGYPTVDRVDPYTRILADGNFIISKIAHLLHPEGIYVSANLNSDEHIAQAMQETIAQLQKENVTLFEPVLYADRKLARADILVKQGDRIEIIEIRAKGFDSKAHDELIKNRHLSLFRNKRTGKVGGEWRHIIEEVAYQVGILQEMLAEHLPQLQVEIAPYLIVPDRTKTTAIDNLASYFQIQRVSSPRNSFSKLNGVTINFSGDMQELWQDQFLTKVSIESEVAELVEPTITTAQKYIGYLIERSPEIFAPISKSCKGCEYRASAQDSRDGFKECWGDLAEVEHHVLELYQMGRIGGNETPLVNEMIEQKQVSMFDVPLEELNDGTYSERQLIQIEYTQKNKEWISDELPSFLQKVEYPIHFIDFETSRMAIPYYAGMQTYEQVAFQWSCHTIAAPDAPPIQTEWLDLEHNFPNFQFAESLMECLGDRGTILTWATHENSVLRDIYYQMQAYDYQNPQLQAWLANTAKLGTKGTSHLVDMNALTLKHYFHPLMKGRTSLKCVLPAVWKTNPYLHEIPYFKEYYQEINGEVLSPYDVLPQLQIGDRIQVVNEGAGAMLAYQDLMYGENRDLSRDNQAMRSQWKELLYQYCRLDTMAMVIIWTHWHKLCHKSKGTGQLIGDGL</sequence>
<reference evidence="2" key="1">
    <citation type="submission" date="2019-05" db="EMBL/GenBank/DDBJ databases">
        <title>Whole genome sequencing of Pseudanabaena catenata USMAC16.</title>
        <authorList>
            <person name="Khan Z."/>
            <person name="Omar W.M."/>
            <person name="Convey P."/>
            <person name="Merican F."/>
            <person name="Najimudin N."/>
        </authorList>
    </citation>
    <scope>NUCLEOTIDE SEQUENCE</scope>
    <source>
        <strain evidence="2">USMAC16</strain>
    </source>
</reference>
<evidence type="ECO:0000313" key="2">
    <source>
        <dbReference type="EMBL" id="MDG3496841.1"/>
    </source>
</evidence>
<dbReference type="Pfam" id="PF11074">
    <property type="entry name" value="DUF2779"/>
    <property type="match status" value="1"/>
</dbReference>